<feature type="non-terminal residue" evidence="1">
    <location>
        <position position="1"/>
    </location>
</feature>
<dbReference type="Proteomes" id="UP000708208">
    <property type="component" value="Unassembled WGS sequence"/>
</dbReference>
<name>A0A8J2ME33_9HEXA</name>
<organism evidence="1 2">
    <name type="scientific">Allacma fusca</name>
    <dbReference type="NCBI Taxonomy" id="39272"/>
    <lineage>
        <taxon>Eukaryota</taxon>
        <taxon>Metazoa</taxon>
        <taxon>Ecdysozoa</taxon>
        <taxon>Arthropoda</taxon>
        <taxon>Hexapoda</taxon>
        <taxon>Collembola</taxon>
        <taxon>Symphypleona</taxon>
        <taxon>Sminthuridae</taxon>
        <taxon>Allacma</taxon>
    </lineage>
</organism>
<evidence type="ECO:0000313" key="1">
    <source>
        <dbReference type="EMBL" id="CAG7837471.1"/>
    </source>
</evidence>
<evidence type="ECO:0000313" key="2">
    <source>
        <dbReference type="Proteomes" id="UP000708208"/>
    </source>
</evidence>
<accession>A0A8J2ME33</accession>
<dbReference type="AlphaFoldDB" id="A0A8J2ME33"/>
<proteinExistence type="predicted"/>
<keyword evidence="2" id="KW-1185">Reference proteome</keyword>
<reference evidence="1" key="1">
    <citation type="submission" date="2021-06" db="EMBL/GenBank/DDBJ databases">
        <authorList>
            <person name="Hodson N. C."/>
            <person name="Mongue J. A."/>
            <person name="Jaron S. K."/>
        </authorList>
    </citation>
    <scope>NUCLEOTIDE SEQUENCE</scope>
</reference>
<protein>
    <submittedName>
        <fullName evidence="1">Uncharacterized protein</fullName>
    </submittedName>
</protein>
<gene>
    <name evidence="1" type="ORF">AFUS01_LOCUS46579</name>
</gene>
<sequence>NAFTSCGSPVMPRDFCTASTCAQYDNLDISLDTVWACSDHVGGPYVSRTVFHNSKDVLQLYRLSLSSGLMVARMMSWAKASSASHSLASSGSVAGSGFTLCPVTIFRIPALAMLASTTLAHTQ</sequence>
<dbReference type="EMBL" id="CAJVCH010571424">
    <property type="protein sequence ID" value="CAG7837471.1"/>
    <property type="molecule type" value="Genomic_DNA"/>
</dbReference>
<comment type="caution">
    <text evidence="1">The sequence shown here is derived from an EMBL/GenBank/DDBJ whole genome shotgun (WGS) entry which is preliminary data.</text>
</comment>